<accession>A0A392S131</accession>
<organism evidence="1 2">
    <name type="scientific">Trifolium medium</name>
    <dbReference type="NCBI Taxonomy" id="97028"/>
    <lineage>
        <taxon>Eukaryota</taxon>
        <taxon>Viridiplantae</taxon>
        <taxon>Streptophyta</taxon>
        <taxon>Embryophyta</taxon>
        <taxon>Tracheophyta</taxon>
        <taxon>Spermatophyta</taxon>
        <taxon>Magnoliopsida</taxon>
        <taxon>eudicotyledons</taxon>
        <taxon>Gunneridae</taxon>
        <taxon>Pentapetalae</taxon>
        <taxon>rosids</taxon>
        <taxon>fabids</taxon>
        <taxon>Fabales</taxon>
        <taxon>Fabaceae</taxon>
        <taxon>Papilionoideae</taxon>
        <taxon>50 kb inversion clade</taxon>
        <taxon>NPAAA clade</taxon>
        <taxon>Hologalegina</taxon>
        <taxon>IRL clade</taxon>
        <taxon>Trifolieae</taxon>
        <taxon>Trifolium</taxon>
    </lineage>
</organism>
<protein>
    <recommendedName>
        <fullName evidence="3">Retrotransposon gag protein</fullName>
    </recommendedName>
</protein>
<feature type="non-terminal residue" evidence="1">
    <location>
        <position position="1"/>
    </location>
</feature>
<reference evidence="1 2" key="1">
    <citation type="journal article" date="2018" name="Front. Plant Sci.">
        <title>Red Clover (Trifolium pratense) and Zigzag Clover (T. medium) - A Picture of Genomic Similarities and Differences.</title>
        <authorList>
            <person name="Dluhosova J."/>
            <person name="Istvanek J."/>
            <person name="Nedelnik J."/>
            <person name="Repkova J."/>
        </authorList>
    </citation>
    <scope>NUCLEOTIDE SEQUENCE [LARGE SCALE GENOMIC DNA]</scope>
    <source>
        <strain evidence="2">cv. 10/8</strain>
        <tissue evidence="1">Leaf</tissue>
    </source>
</reference>
<comment type="caution">
    <text evidence="1">The sequence shown here is derived from an EMBL/GenBank/DDBJ whole genome shotgun (WGS) entry which is preliminary data.</text>
</comment>
<evidence type="ECO:0000313" key="2">
    <source>
        <dbReference type="Proteomes" id="UP000265520"/>
    </source>
</evidence>
<feature type="non-terminal residue" evidence="1">
    <location>
        <position position="113"/>
    </location>
</feature>
<keyword evidence="2" id="KW-1185">Reference proteome</keyword>
<dbReference type="EMBL" id="LXQA010306481">
    <property type="protein sequence ID" value="MCI42593.1"/>
    <property type="molecule type" value="Genomic_DNA"/>
</dbReference>
<name>A0A392S131_9FABA</name>
<dbReference type="Proteomes" id="UP000265520">
    <property type="component" value="Unassembled WGS sequence"/>
</dbReference>
<dbReference type="AlphaFoldDB" id="A0A392S131"/>
<proteinExistence type="predicted"/>
<evidence type="ECO:0000313" key="1">
    <source>
        <dbReference type="EMBL" id="MCI42593.1"/>
    </source>
</evidence>
<evidence type="ECO:0008006" key="3">
    <source>
        <dbReference type="Google" id="ProtNLM"/>
    </source>
</evidence>
<sequence>SSLTAVENAVKDMPAVILAMLEKSLGKSLQVSESSVLTQNKTDVSGKLRETMTEMDGEGSSGGKTSPLRSNVSTEFRHAARKVELPSFDGKDHAGWISRAEIYFRVQGTPPEI</sequence>